<accession>A0A507FJX1</accession>
<evidence type="ECO:0000313" key="4">
    <source>
        <dbReference type="Proteomes" id="UP000320333"/>
    </source>
</evidence>
<evidence type="ECO:0000313" key="3">
    <source>
        <dbReference type="EMBL" id="TPX75606.1"/>
    </source>
</evidence>
<sequence>MVSPNQPASLDCKKVVVVGSSACGKTCLVNRATTNAYSKVYQQTYGADLIIKNSSDGKKGSLKVWCTGGHERYRPLLEQFYVDVHAAISQSSFMELPFWYNEVKRNSPEALIILVALKSDEADNVVIQPQDAMKQALDWNVEFRAVSAKTGTNVNELFEYIIDAVHRSH</sequence>
<keyword evidence="1" id="KW-0547">Nucleotide-binding</keyword>
<dbReference type="SMART" id="SM00174">
    <property type="entry name" value="RHO"/>
    <property type="match status" value="1"/>
</dbReference>
<dbReference type="SMART" id="SM00173">
    <property type="entry name" value="RAS"/>
    <property type="match status" value="1"/>
</dbReference>
<dbReference type="InterPro" id="IPR027417">
    <property type="entry name" value="P-loop_NTPase"/>
</dbReference>
<reference evidence="3 4" key="1">
    <citation type="journal article" date="2019" name="Sci. Rep.">
        <title>Comparative genomics of chytrid fungi reveal insights into the obligate biotrophic and pathogenic lifestyle of Synchytrium endobioticum.</title>
        <authorList>
            <person name="van de Vossenberg B.T.L.H."/>
            <person name="Warris S."/>
            <person name="Nguyen H.D.T."/>
            <person name="van Gent-Pelzer M.P.E."/>
            <person name="Joly D.L."/>
            <person name="van de Geest H.C."/>
            <person name="Bonants P.J.M."/>
            <person name="Smith D.S."/>
            <person name="Levesque C.A."/>
            <person name="van der Lee T.A.J."/>
        </authorList>
    </citation>
    <scope>NUCLEOTIDE SEQUENCE [LARGE SCALE GENOMIC DNA]</scope>
    <source>
        <strain evidence="3 4">CBS 675.73</strain>
    </source>
</reference>
<dbReference type="InterPro" id="IPR005225">
    <property type="entry name" value="Small_GTP-bd"/>
</dbReference>
<dbReference type="InterPro" id="IPR001806">
    <property type="entry name" value="Small_GTPase"/>
</dbReference>
<dbReference type="CDD" id="cd00154">
    <property type="entry name" value="Rab"/>
    <property type="match status" value="1"/>
</dbReference>
<evidence type="ECO:0000256" key="1">
    <source>
        <dbReference type="ARBA" id="ARBA00022741"/>
    </source>
</evidence>
<keyword evidence="4" id="KW-1185">Reference proteome</keyword>
<dbReference type="Proteomes" id="UP000320333">
    <property type="component" value="Unassembled WGS sequence"/>
</dbReference>
<dbReference type="GO" id="GO:0005525">
    <property type="term" value="F:GTP binding"/>
    <property type="evidence" value="ECO:0007669"/>
    <property type="project" value="UniProtKB-KW"/>
</dbReference>
<keyword evidence="2" id="KW-0342">GTP-binding</keyword>
<dbReference type="PANTHER" id="PTHR47977">
    <property type="entry name" value="RAS-RELATED PROTEIN RAB"/>
    <property type="match status" value="1"/>
</dbReference>
<dbReference type="SMART" id="SM00175">
    <property type="entry name" value="RAB"/>
    <property type="match status" value="1"/>
</dbReference>
<dbReference type="AlphaFoldDB" id="A0A507FJX1"/>
<dbReference type="GO" id="GO:0003924">
    <property type="term" value="F:GTPase activity"/>
    <property type="evidence" value="ECO:0007669"/>
    <property type="project" value="InterPro"/>
</dbReference>
<dbReference type="Pfam" id="PF00071">
    <property type="entry name" value="Ras"/>
    <property type="match status" value="1"/>
</dbReference>
<dbReference type="PROSITE" id="PS51419">
    <property type="entry name" value="RAB"/>
    <property type="match status" value="1"/>
</dbReference>
<proteinExistence type="predicted"/>
<dbReference type="NCBIfam" id="TIGR00231">
    <property type="entry name" value="small_GTP"/>
    <property type="match status" value="1"/>
</dbReference>
<organism evidence="3 4">
    <name type="scientific">Chytriomyces confervae</name>
    <dbReference type="NCBI Taxonomy" id="246404"/>
    <lineage>
        <taxon>Eukaryota</taxon>
        <taxon>Fungi</taxon>
        <taxon>Fungi incertae sedis</taxon>
        <taxon>Chytridiomycota</taxon>
        <taxon>Chytridiomycota incertae sedis</taxon>
        <taxon>Chytridiomycetes</taxon>
        <taxon>Chytridiales</taxon>
        <taxon>Chytriomycetaceae</taxon>
        <taxon>Chytriomyces</taxon>
    </lineage>
</organism>
<protein>
    <submittedName>
        <fullName evidence="3">Uncharacterized protein</fullName>
    </submittedName>
</protein>
<dbReference type="Gene3D" id="3.40.50.300">
    <property type="entry name" value="P-loop containing nucleotide triphosphate hydrolases"/>
    <property type="match status" value="1"/>
</dbReference>
<dbReference type="PRINTS" id="PR00449">
    <property type="entry name" value="RASTRNSFRMNG"/>
</dbReference>
<dbReference type="OrthoDB" id="26525at2759"/>
<comment type="caution">
    <text evidence="3">The sequence shown here is derived from an EMBL/GenBank/DDBJ whole genome shotgun (WGS) entry which is preliminary data.</text>
</comment>
<dbReference type="STRING" id="246404.A0A507FJX1"/>
<gene>
    <name evidence="3" type="ORF">CcCBS67573_g03130</name>
</gene>
<dbReference type="InterPro" id="IPR050227">
    <property type="entry name" value="Rab"/>
</dbReference>
<name>A0A507FJX1_9FUNG</name>
<evidence type="ECO:0000256" key="2">
    <source>
        <dbReference type="ARBA" id="ARBA00023134"/>
    </source>
</evidence>
<dbReference type="SUPFAM" id="SSF52540">
    <property type="entry name" value="P-loop containing nucleoside triphosphate hydrolases"/>
    <property type="match status" value="1"/>
</dbReference>
<dbReference type="EMBL" id="QEAP01000075">
    <property type="protein sequence ID" value="TPX75606.1"/>
    <property type="molecule type" value="Genomic_DNA"/>
</dbReference>